<keyword evidence="3" id="KW-1185">Reference proteome</keyword>
<feature type="transmembrane region" description="Helical" evidence="1">
    <location>
        <begin position="180"/>
        <end position="201"/>
    </location>
</feature>
<reference evidence="3" key="1">
    <citation type="journal article" date="2019" name="Int. J. Syst. Evol. Microbiol.">
        <title>The Global Catalogue of Microorganisms (GCM) 10K type strain sequencing project: providing services to taxonomists for standard genome sequencing and annotation.</title>
        <authorList>
            <consortium name="The Broad Institute Genomics Platform"/>
            <consortium name="The Broad Institute Genome Sequencing Center for Infectious Disease"/>
            <person name="Wu L."/>
            <person name="Ma J."/>
        </authorList>
    </citation>
    <scope>NUCLEOTIDE SEQUENCE [LARGE SCALE GENOMIC DNA]</scope>
    <source>
        <strain evidence="3">JCM 18459</strain>
    </source>
</reference>
<keyword evidence="1" id="KW-1133">Transmembrane helix</keyword>
<sequence>MTTLTAPTATTSAETPTLGRGRWPLLGVAAGITGTIATLALDVHPSMSSPDDPYTAAVVDEISSGKAHASVILGYVTVALLLVLAAAWRRHVEPRALASTAARVVPLGLTAAAGALALGYGWRGALGLYLGNEGGAFDREGLYTLFVLNDFGAYIGYLGVTVAAGAVAWMSLRERLVSRWIGVVSILPILPVVVTVAAFGLPGFPGVSSGLFLVVAFAGLAFGRSPINR</sequence>
<protein>
    <recommendedName>
        <fullName evidence="4">DUF4386 family protein</fullName>
    </recommendedName>
</protein>
<organism evidence="2 3">
    <name type="scientific">Nocardioides marinquilinus</name>
    <dbReference type="NCBI Taxonomy" id="1210400"/>
    <lineage>
        <taxon>Bacteria</taxon>
        <taxon>Bacillati</taxon>
        <taxon>Actinomycetota</taxon>
        <taxon>Actinomycetes</taxon>
        <taxon>Propionibacteriales</taxon>
        <taxon>Nocardioidaceae</taxon>
        <taxon>Nocardioides</taxon>
    </lineage>
</organism>
<keyword evidence="1" id="KW-0472">Membrane</keyword>
<comment type="caution">
    <text evidence="2">The sequence shown here is derived from an EMBL/GenBank/DDBJ whole genome shotgun (WGS) entry which is preliminary data.</text>
</comment>
<dbReference type="Proteomes" id="UP001500221">
    <property type="component" value="Unassembled WGS sequence"/>
</dbReference>
<evidence type="ECO:0000313" key="3">
    <source>
        <dbReference type="Proteomes" id="UP001500221"/>
    </source>
</evidence>
<dbReference type="EMBL" id="BAABKG010000002">
    <property type="protein sequence ID" value="GAA5145795.1"/>
    <property type="molecule type" value="Genomic_DNA"/>
</dbReference>
<evidence type="ECO:0000256" key="1">
    <source>
        <dbReference type="SAM" id="Phobius"/>
    </source>
</evidence>
<feature type="transmembrane region" description="Helical" evidence="1">
    <location>
        <begin position="25"/>
        <end position="47"/>
    </location>
</feature>
<name>A0ABP9PJ68_9ACTN</name>
<accession>A0ABP9PJ68</accession>
<feature type="transmembrane region" description="Helical" evidence="1">
    <location>
        <begin position="142"/>
        <end position="168"/>
    </location>
</feature>
<feature type="transmembrane region" description="Helical" evidence="1">
    <location>
        <begin position="67"/>
        <end position="88"/>
    </location>
</feature>
<keyword evidence="1" id="KW-0812">Transmembrane</keyword>
<gene>
    <name evidence="2" type="ORF">GCM10023340_15710</name>
</gene>
<evidence type="ECO:0008006" key="4">
    <source>
        <dbReference type="Google" id="ProtNLM"/>
    </source>
</evidence>
<feature type="transmembrane region" description="Helical" evidence="1">
    <location>
        <begin position="207"/>
        <end position="223"/>
    </location>
</feature>
<proteinExistence type="predicted"/>
<evidence type="ECO:0000313" key="2">
    <source>
        <dbReference type="EMBL" id="GAA5145795.1"/>
    </source>
</evidence>
<feature type="transmembrane region" description="Helical" evidence="1">
    <location>
        <begin position="100"/>
        <end position="122"/>
    </location>
</feature>
<dbReference type="RefSeq" id="WP_345456596.1">
    <property type="nucleotide sequence ID" value="NZ_BAABKG010000002.1"/>
</dbReference>